<protein>
    <submittedName>
        <fullName evidence="1">Uncharacterized protein</fullName>
    </submittedName>
</protein>
<dbReference type="EMBL" id="FQTU01000007">
    <property type="protein sequence ID" value="SHE80873.1"/>
    <property type="molecule type" value="Genomic_DNA"/>
</dbReference>
<sequence length="44" mass="5675">MRFWNDRISFFKEKYNDRGFYTYSIYLYIYEFDDKIAQDKNRDV</sequence>
<evidence type="ECO:0000313" key="1">
    <source>
        <dbReference type="EMBL" id="SHE80873.1"/>
    </source>
</evidence>
<dbReference type="STRING" id="1120975.SAMN02746064_01245"/>
<accession>A0A1M4WII4</accession>
<proteinExistence type="predicted"/>
<gene>
    <name evidence="1" type="ORF">SAMN02746064_01245</name>
</gene>
<dbReference type="Proteomes" id="UP000184251">
    <property type="component" value="Unassembled WGS sequence"/>
</dbReference>
<evidence type="ECO:0000313" key="2">
    <source>
        <dbReference type="Proteomes" id="UP000184251"/>
    </source>
</evidence>
<organism evidence="1 2">
    <name type="scientific">Alkalibacter saccharofermentans DSM 14828</name>
    <dbReference type="NCBI Taxonomy" id="1120975"/>
    <lineage>
        <taxon>Bacteria</taxon>
        <taxon>Bacillati</taxon>
        <taxon>Bacillota</taxon>
        <taxon>Clostridia</taxon>
        <taxon>Eubacteriales</taxon>
        <taxon>Eubacteriaceae</taxon>
        <taxon>Alkalibacter</taxon>
    </lineage>
</organism>
<reference evidence="1 2" key="1">
    <citation type="submission" date="2016-11" db="EMBL/GenBank/DDBJ databases">
        <authorList>
            <person name="Jaros S."/>
            <person name="Januszkiewicz K."/>
            <person name="Wedrychowicz H."/>
        </authorList>
    </citation>
    <scope>NUCLEOTIDE SEQUENCE [LARGE SCALE GENOMIC DNA]</scope>
    <source>
        <strain evidence="1 2">DSM 14828</strain>
    </source>
</reference>
<keyword evidence="2" id="KW-1185">Reference proteome</keyword>
<name>A0A1M4WII4_9FIRM</name>
<dbReference type="AlphaFoldDB" id="A0A1M4WII4"/>